<dbReference type="Pfam" id="PF00501">
    <property type="entry name" value="AMP-binding"/>
    <property type="match status" value="1"/>
</dbReference>
<evidence type="ECO:0000256" key="2">
    <source>
        <dbReference type="ARBA" id="ARBA00022598"/>
    </source>
</evidence>
<evidence type="ECO:0000259" key="7">
    <source>
        <dbReference type="Pfam" id="PF13193"/>
    </source>
</evidence>
<dbReference type="InterPro" id="IPR020845">
    <property type="entry name" value="AMP-binding_CS"/>
</dbReference>
<reference evidence="8 9" key="1">
    <citation type="submission" date="2024-09" db="EMBL/GenBank/DDBJ databases">
        <title>Rethinking Asexuality: The Enigmatic Case of Functional Sexual Genes in Lepraria (Stereocaulaceae).</title>
        <authorList>
            <person name="Doellman M."/>
            <person name="Sun Y."/>
            <person name="Barcenas-Pena A."/>
            <person name="Lumbsch H.T."/>
            <person name="Grewe F."/>
        </authorList>
    </citation>
    <scope>NUCLEOTIDE SEQUENCE [LARGE SCALE GENOMIC DNA]</scope>
    <source>
        <strain evidence="8 9">Grewe 0041</strain>
    </source>
</reference>
<dbReference type="PROSITE" id="PS00455">
    <property type="entry name" value="AMP_BINDING"/>
    <property type="match status" value="1"/>
</dbReference>
<keyword evidence="5" id="KW-0812">Transmembrane</keyword>
<comment type="similarity">
    <text evidence="1">Belongs to the ATP-dependent AMP-binding enzyme family.</text>
</comment>
<keyword evidence="5" id="KW-1133">Transmembrane helix</keyword>
<feature type="domain" description="AMP-binding enzyme C-terminal" evidence="7">
    <location>
        <begin position="517"/>
        <end position="595"/>
    </location>
</feature>
<dbReference type="InterPro" id="IPR025110">
    <property type="entry name" value="AMP-bd_C"/>
</dbReference>
<evidence type="ECO:0000256" key="5">
    <source>
        <dbReference type="SAM" id="Phobius"/>
    </source>
</evidence>
<evidence type="ECO:0000313" key="8">
    <source>
        <dbReference type="EMBL" id="KAL2056729.1"/>
    </source>
</evidence>
<keyword evidence="5" id="KW-0472">Membrane</keyword>
<sequence>MPAHRMAIPLAIAGPAALAGAAWFTAKTQLNYDFVMVRGFVGAHVNIAIRHKKERVNLFYDLERHAIDKKTASIEFLVYEEKSWTYKEVYDIVLKYGTWLKTTYAIAPKEIVAMDFMNSPLFIFLWIGIWSIGATPAFINYNLTGDPLVHSVKSSAARILFVDPEVKTQFTREVVDTFASPKARDGKGPVEVVFLSPALEEAISGVRGVREPDESRKAGKLDIAILIFTSGTTGLPKPAVTSWQKCLLLTGFMPQWLGMKKSDRYYTCMPLYHSSAATLAFNTTLITGSTLILGHRFSTQTFWTEVRKHKATIIQYVGETCRYLLAAPPQLDLITGKNLDLANDVRIAFGNGLRPDIWDRFKTRFGIETIGEFYGATEGVSATWNLSSNTFSSGAIGRNGFLSSLILNKQIALVEVDWSTEAPLRVSPHNFCQHVKTGEPGELLFKVDPKDIYTKFQGYFNNDVASQSKVLRDVLVKGDAYVRTGDVLRWDSEGRWWFCDRIGDTFRWKSENISTAEVSEVLGTHPSILEANVYGVEIPHHDGRAGCAAILFKGDVVDEGVLEGVAKHAVKGLPKYSVPAFLRVVTEHKTTGNNKQQKAVLRNEGIYPARMGGDRVFWLRGGRYVEFKEGHWEELRKGMVRL</sequence>
<comment type="caution">
    <text evidence="8">The sequence shown here is derived from an EMBL/GenBank/DDBJ whole genome shotgun (WGS) entry which is preliminary data.</text>
</comment>
<gene>
    <name evidence="8" type="ORF">ABVK25_003123</name>
</gene>
<dbReference type="EMBL" id="JBHFEH010000007">
    <property type="protein sequence ID" value="KAL2056729.1"/>
    <property type="molecule type" value="Genomic_DNA"/>
</dbReference>
<keyword evidence="9" id="KW-1185">Reference proteome</keyword>
<evidence type="ECO:0000313" key="9">
    <source>
        <dbReference type="Proteomes" id="UP001590951"/>
    </source>
</evidence>
<evidence type="ECO:0000259" key="6">
    <source>
        <dbReference type="Pfam" id="PF00501"/>
    </source>
</evidence>
<dbReference type="Gene3D" id="3.40.50.12780">
    <property type="entry name" value="N-terminal domain of ligase-like"/>
    <property type="match status" value="1"/>
</dbReference>
<dbReference type="InterPro" id="IPR042099">
    <property type="entry name" value="ANL_N_sf"/>
</dbReference>
<evidence type="ECO:0000256" key="3">
    <source>
        <dbReference type="ARBA" id="ARBA00022741"/>
    </source>
</evidence>
<dbReference type="PANTHER" id="PTHR43107:SF15">
    <property type="entry name" value="FATTY ACID TRANSPORT PROTEIN 3, ISOFORM A"/>
    <property type="match status" value="1"/>
</dbReference>
<keyword evidence="3" id="KW-0547">Nucleotide-binding</keyword>
<organism evidence="8 9">
    <name type="scientific">Lepraria finkii</name>
    <dbReference type="NCBI Taxonomy" id="1340010"/>
    <lineage>
        <taxon>Eukaryota</taxon>
        <taxon>Fungi</taxon>
        <taxon>Dikarya</taxon>
        <taxon>Ascomycota</taxon>
        <taxon>Pezizomycotina</taxon>
        <taxon>Lecanoromycetes</taxon>
        <taxon>OSLEUM clade</taxon>
        <taxon>Lecanoromycetidae</taxon>
        <taxon>Lecanorales</taxon>
        <taxon>Lecanorineae</taxon>
        <taxon>Stereocaulaceae</taxon>
        <taxon>Lepraria</taxon>
    </lineage>
</organism>
<proteinExistence type="inferred from homology"/>
<keyword evidence="2" id="KW-0436">Ligase</keyword>
<evidence type="ECO:0000256" key="1">
    <source>
        <dbReference type="ARBA" id="ARBA00006432"/>
    </source>
</evidence>
<dbReference type="PANTHER" id="PTHR43107">
    <property type="entry name" value="LONG-CHAIN FATTY ACID TRANSPORT PROTEIN"/>
    <property type="match status" value="1"/>
</dbReference>
<evidence type="ECO:0000256" key="4">
    <source>
        <dbReference type="ARBA" id="ARBA00022840"/>
    </source>
</evidence>
<feature type="domain" description="AMP-dependent synthetase/ligase" evidence="6">
    <location>
        <begin position="69"/>
        <end position="446"/>
    </location>
</feature>
<dbReference type="InterPro" id="IPR000873">
    <property type="entry name" value="AMP-dep_synth/lig_dom"/>
</dbReference>
<keyword evidence="4" id="KW-0067">ATP-binding</keyword>
<accession>A0ABR4BFV1</accession>
<feature type="transmembrane region" description="Helical" evidence="5">
    <location>
        <begin position="121"/>
        <end position="139"/>
    </location>
</feature>
<dbReference type="Gene3D" id="3.30.300.30">
    <property type="match status" value="1"/>
</dbReference>
<protein>
    <submittedName>
        <fullName evidence="8">Uncharacterized protein</fullName>
    </submittedName>
</protein>
<dbReference type="Pfam" id="PF13193">
    <property type="entry name" value="AMP-binding_C"/>
    <property type="match status" value="1"/>
</dbReference>
<dbReference type="SUPFAM" id="SSF56801">
    <property type="entry name" value="Acetyl-CoA synthetase-like"/>
    <property type="match status" value="1"/>
</dbReference>
<dbReference type="InterPro" id="IPR045851">
    <property type="entry name" value="AMP-bd_C_sf"/>
</dbReference>
<name>A0ABR4BFV1_9LECA</name>
<dbReference type="Proteomes" id="UP001590951">
    <property type="component" value="Unassembled WGS sequence"/>
</dbReference>